<dbReference type="NCBIfam" id="TIGR00219">
    <property type="entry name" value="mreC"/>
    <property type="match status" value="1"/>
</dbReference>
<dbReference type="InterPro" id="IPR042175">
    <property type="entry name" value="Cell/Rod_MreC_2"/>
</dbReference>
<evidence type="ECO:0000259" key="7">
    <source>
        <dbReference type="Pfam" id="PF04085"/>
    </source>
</evidence>
<organism evidence="8 13">
    <name type="scientific">Levilactobacillus brevis</name>
    <name type="common">Lactobacillus brevis</name>
    <dbReference type="NCBI Taxonomy" id="1580"/>
    <lineage>
        <taxon>Bacteria</taxon>
        <taxon>Bacillati</taxon>
        <taxon>Bacillota</taxon>
        <taxon>Bacilli</taxon>
        <taxon>Lactobacillales</taxon>
        <taxon>Lactobacillaceae</taxon>
        <taxon>Levilactobacillus</taxon>
    </lineage>
</organism>
<evidence type="ECO:0000256" key="4">
    <source>
        <dbReference type="ARBA" id="ARBA00032089"/>
    </source>
</evidence>
<dbReference type="Gene3D" id="2.40.10.350">
    <property type="entry name" value="Rod shape-determining protein MreC, domain 2"/>
    <property type="match status" value="1"/>
</dbReference>
<protein>
    <recommendedName>
        <fullName evidence="2 5">Cell shape-determining protein MreC</fullName>
    </recommendedName>
    <alternativeName>
        <fullName evidence="4 5">Cell shape protein MreC</fullName>
    </alternativeName>
</protein>
<gene>
    <name evidence="8" type="primary">mreC</name>
    <name evidence="10" type="ORF">DIS17_00395</name>
    <name evidence="8" type="ORF">JK167_08395</name>
    <name evidence="11" type="ORF">ORR04_00305</name>
    <name evidence="9" type="ORF">UCCLBBS449_0878</name>
</gene>
<dbReference type="Pfam" id="PF04085">
    <property type="entry name" value="MreC"/>
    <property type="match status" value="1"/>
</dbReference>
<keyword evidence="3 5" id="KW-0133">Cell shape</keyword>
<reference evidence="9 12" key="2">
    <citation type="submission" date="2018-07" db="EMBL/GenBank/DDBJ databases">
        <authorList>
            <person name="Feyereisen M."/>
        </authorList>
    </citation>
    <scope>NUCLEOTIDE SEQUENCE [LARGE SCALE GENOMIC DNA]</scope>
    <source>
        <strain evidence="9 12">UCCLBBS449</strain>
    </source>
</reference>
<feature type="coiled-coil region" evidence="6">
    <location>
        <begin position="72"/>
        <end position="109"/>
    </location>
</feature>
<dbReference type="EMBL" id="JAERKF010000009">
    <property type="protein sequence ID" value="MBS1010845.1"/>
    <property type="molecule type" value="Genomic_DNA"/>
</dbReference>
<dbReference type="Proteomes" id="UP000676478">
    <property type="component" value="Unassembled WGS sequence"/>
</dbReference>
<reference evidence="8" key="3">
    <citation type="submission" date="2020-12" db="EMBL/GenBank/DDBJ databases">
        <authorList>
            <person name="Mcmullen J.G."/>
        </authorList>
    </citation>
    <scope>NUCLEOTIDE SEQUENCE</scope>
    <source>
        <strain evidence="8">Dm-2019-70</strain>
    </source>
</reference>
<name>A0A0C1M5I4_LEVBR</name>
<dbReference type="OrthoDB" id="9792313at2"/>
<dbReference type="Gene3D" id="2.40.10.340">
    <property type="entry name" value="Rod shape-determining protein MreC, domain 1"/>
    <property type="match status" value="1"/>
</dbReference>
<dbReference type="EMBL" id="CP113117">
    <property type="protein sequence ID" value="WAD01703.1"/>
    <property type="molecule type" value="Genomic_DNA"/>
</dbReference>
<dbReference type="InterPro" id="IPR007221">
    <property type="entry name" value="MreC"/>
</dbReference>
<evidence type="ECO:0000256" key="3">
    <source>
        <dbReference type="ARBA" id="ARBA00022960"/>
    </source>
</evidence>
<comment type="function">
    <text evidence="5">Involved in formation and maintenance of cell shape.</text>
</comment>
<dbReference type="AlphaFoldDB" id="A0A0C1M5I4"/>
<reference evidence="11" key="5">
    <citation type="submission" date="2022-11" db="EMBL/GenBank/DDBJ databases">
        <title>Whole genome sequence of Levilactobacillus brevis SMB091.</title>
        <authorList>
            <person name="Kim J.-M."/>
            <person name="Kim O.-C."/>
            <person name="Choi Y.H."/>
            <person name="Han N.S."/>
            <person name="Hurh B."/>
        </authorList>
    </citation>
    <scope>NUCLEOTIDE SEQUENCE</scope>
    <source>
        <strain evidence="11">SMB091</strain>
    </source>
</reference>
<dbReference type="Proteomes" id="UP001164768">
    <property type="component" value="Chromosome"/>
</dbReference>
<reference evidence="8" key="4">
    <citation type="submission" date="2022-09" db="EMBL/GenBank/DDBJ databases">
        <title>Genome-inferred correspondence between phylogeny and metabolic traits in the wild Drosophila gut microbiome.</title>
        <authorList>
            <person name="Bueno E."/>
            <person name="Blow F."/>
            <person name="Douglas A.E."/>
        </authorList>
    </citation>
    <scope>NUCLEOTIDE SEQUENCE</scope>
    <source>
        <strain evidence="8">Dm-2019-70</strain>
    </source>
</reference>
<dbReference type="EMBL" id="QFDK01000001">
    <property type="protein sequence ID" value="TOZ05937.1"/>
    <property type="molecule type" value="Genomic_DNA"/>
</dbReference>
<evidence type="ECO:0000256" key="2">
    <source>
        <dbReference type="ARBA" id="ARBA00013855"/>
    </source>
</evidence>
<evidence type="ECO:0000313" key="10">
    <source>
        <dbReference type="EMBL" id="TOZ05937.1"/>
    </source>
</evidence>
<dbReference type="PANTHER" id="PTHR34138:SF1">
    <property type="entry name" value="CELL SHAPE-DETERMINING PROTEIN MREC"/>
    <property type="match status" value="1"/>
</dbReference>
<dbReference type="GO" id="GO:0008360">
    <property type="term" value="P:regulation of cell shape"/>
    <property type="evidence" value="ECO:0007669"/>
    <property type="project" value="UniProtKB-KW"/>
</dbReference>
<dbReference type="PANTHER" id="PTHR34138">
    <property type="entry name" value="CELL SHAPE-DETERMINING PROTEIN MREC"/>
    <property type="match status" value="1"/>
</dbReference>
<evidence type="ECO:0000313" key="9">
    <source>
        <dbReference type="EMBL" id="QCZ52841.1"/>
    </source>
</evidence>
<dbReference type="EMBL" id="CP031198">
    <property type="protein sequence ID" value="QCZ52841.1"/>
    <property type="molecule type" value="Genomic_DNA"/>
</dbReference>
<comment type="similarity">
    <text evidence="1 5">Belongs to the MreC family.</text>
</comment>
<evidence type="ECO:0000256" key="1">
    <source>
        <dbReference type="ARBA" id="ARBA00009369"/>
    </source>
</evidence>
<dbReference type="PIRSF" id="PIRSF038471">
    <property type="entry name" value="MreC"/>
    <property type="match status" value="1"/>
</dbReference>
<keyword evidence="6" id="KW-0175">Coiled coil</keyword>
<reference evidence="10" key="1">
    <citation type="submission" date="2018-05" db="EMBL/GenBank/DDBJ databases">
        <title>Genome Comparison of Lactic Acid Bacteria Isolated from non-Wheat Sourdough.</title>
        <authorList>
            <person name="Rice T."/>
            <person name="Axel C."/>
            <person name="Lynch K.M."/>
            <person name="Benz C."/>
            <person name="Arendt E.K."/>
            <person name="Coffey A."/>
        </authorList>
    </citation>
    <scope>NUCLEOTIDE SEQUENCE</scope>
    <source>
        <strain evidence="10">TR055</strain>
    </source>
</reference>
<evidence type="ECO:0000313" key="12">
    <source>
        <dbReference type="Proteomes" id="UP000307074"/>
    </source>
</evidence>
<feature type="domain" description="Rod shape-determining protein MreC beta-barrel core" evidence="7">
    <location>
        <begin position="126"/>
        <end position="279"/>
    </location>
</feature>
<dbReference type="InterPro" id="IPR055342">
    <property type="entry name" value="MreC_beta-barrel_core"/>
</dbReference>
<dbReference type="Proteomes" id="UP000785759">
    <property type="component" value="Unassembled WGS sequence"/>
</dbReference>
<dbReference type="RefSeq" id="WP_015473534.1">
    <property type="nucleotide sequence ID" value="NZ_BBOW01000072.1"/>
</dbReference>
<evidence type="ECO:0000256" key="5">
    <source>
        <dbReference type="PIRNR" id="PIRNR038471"/>
    </source>
</evidence>
<evidence type="ECO:0000256" key="6">
    <source>
        <dbReference type="SAM" id="Coils"/>
    </source>
</evidence>
<dbReference type="InterPro" id="IPR042177">
    <property type="entry name" value="Cell/Rod_1"/>
</dbReference>
<dbReference type="Proteomes" id="UP000307074">
    <property type="component" value="Chromosome"/>
</dbReference>
<evidence type="ECO:0000313" key="13">
    <source>
        <dbReference type="Proteomes" id="UP000676478"/>
    </source>
</evidence>
<sequence length="283" mass="30158">MQKFSFNRRLVIIIVCLIVSFALMTVSVAIRNKKSTPPLVQQFGNDIVGLVDRVVAIPSNGLSGSVSSISELLNTYQENQQLKKQVSELAQTKVRDQTLAKENKQLKKEVSLNNSLTDYTAVTASVITRTPSSWQNQVVINKGASAGVQKNMPVMSGSGLIGRVAEVNKTNSKVELITDNNDSANRFAVSITTKSGKTVNGVLSGYKAATGQITMNNITTKAKISKGDKVVTSGLGGLTPKGLYVGKVAKTTGDDYGLSTKLYITPATDLSDLNIVTVAVTKS</sequence>
<proteinExistence type="inferred from homology"/>
<accession>A0A0C1M5I4</accession>
<evidence type="ECO:0000313" key="11">
    <source>
        <dbReference type="EMBL" id="WAD01703.1"/>
    </source>
</evidence>
<evidence type="ECO:0000313" key="8">
    <source>
        <dbReference type="EMBL" id="MBS1010845.1"/>
    </source>
</evidence>
<dbReference type="GO" id="GO:0005886">
    <property type="term" value="C:plasma membrane"/>
    <property type="evidence" value="ECO:0007669"/>
    <property type="project" value="TreeGrafter"/>
</dbReference>